<dbReference type="SUPFAM" id="SSF53098">
    <property type="entry name" value="Ribonuclease H-like"/>
    <property type="match status" value="1"/>
</dbReference>
<dbReference type="PROSITE" id="PS51784">
    <property type="entry name" value="EXOI_SH3"/>
    <property type="match status" value="1"/>
</dbReference>
<dbReference type="Pfam" id="PF08411">
    <property type="entry name" value="ExoI_SH3"/>
    <property type="match status" value="1"/>
</dbReference>
<keyword evidence="18" id="KW-1185">Reference proteome</keyword>
<dbReference type="InterPro" id="IPR034747">
    <property type="entry name" value="EXOI_SH3"/>
</dbReference>
<dbReference type="InterPro" id="IPR022894">
    <property type="entry name" value="Oligoribonuclease"/>
</dbReference>
<proteinExistence type="predicted"/>
<keyword evidence="8 14" id="KW-0378">Hydrolase</keyword>
<dbReference type="InterPro" id="IPR023607">
    <property type="entry name" value="Exodeoxyribonuclease_I"/>
</dbReference>
<dbReference type="Gene3D" id="3.30.1520.20">
    <property type="entry name" value="Exonuclease ExoI, domain 2"/>
    <property type="match status" value="1"/>
</dbReference>
<dbReference type="NCBIfam" id="NF008746">
    <property type="entry name" value="PRK11779.1"/>
    <property type="match status" value="1"/>
</dbReference>
<keyword evidence="5 14" id="KW-0540">Nuclease</keyword>
<evidence type="ECO:0000256" key="3">
    <source>
        <dbReference type="ARBA" id="ARBA00012108"/>
    </source>
</evidence>
<evidence type="ECO:0000256" key="2">
    <source>
        <dbReference type="ARBA" id="ARBA00001946"/>
    </source>
</evidence>
<evidence type="ECO:0000256" key="12">
    <source>
        <dbReference type="ARBA" id="ARBA00023204"/>
    </source>
</evidence>
<dbReference type="Pfam" id="PF00929">
    <property type="entry name" value="RNase_T"/>
    <property type="match status" value="1"/>
</dbReference>
<comment type="catalytic activity">
    <reaction evidence="1 14">
        <text>Exonucleolytic cleavage in the 3'- to 5'-direction to yield nucleoside 5'-phosphates.</text>
        <dbReference type="EC" id="3.1.11.1"/>
    </reaction>
</comment>
<dbReference type="PANTHER" id="PTHR11046:SF11">
    <property type="entry name" value="EXODEOXYRIBONUCLEASE I"/>
    <property type="match status" value="1"/>
</dbReference>
<dbReference type="Gene3D" id="1.10.287.1240">
    <property type="match status" value="1"/>
</dbReference>
<dbReference type="Proteomes" id="UP000651977">
    <property type="component" value="Unassembled WGS sequence"/>
</dbReference>
<dbReference type="InterPro" id="IPR012337">
    <property type="entry name" value="RNaseH-like_sf"/>
</dbReference>
<dbReference type="PIRSF" id="PIRSF000977">
    <property type="entry name" value="Exodeoxyribonuclease_I"/>
    <property type="match status" value="1"/>
</dbReference>
<evidence type="ECO:0000256" key="10">
    <source>
        <dbReference type="ARBA" id="ARBA00022842"/>
    </source>
</evidence>
<comment type="caution">
    <text evidence="17">The sequence shown here is derived from an EMBL/GenBank/DDBJ whole genome shotgun (WGS) entry which is preliminary data.</text>
</comment>
<protein>
    <recommendedName>
        <fullName evidence="4 14">Exodeoxyribonuclease I</fullName>
        <ecNumber evidence="3 14">3.1.11.1</ecNumber>
    </recommendedName>
</protein>
<evidence type="ECO:0000259" key="15">
    <source>
        <dbReference type="PROSITE" id="PS51784"/>
    </source>
</evidence>
<dbReference type="PANTHER" id="PTHR11046">
    <property type="entry name" value="OLIGORIBONUCLEASE, MITOCHONDRIAL"/>
    <property type="match status" value="1"/>
</dbReference>
<dbReference type="InterPro" id="IPR036397">
    <property type="entry name" value="RNaseH_sf"/>
</dbReference>
<evidence type="ECO:0000256" key="11">
    <source>
        <dbReference type="ARBA" id="ARBA00023125"/>
    </source>
</evidence>
<dbReference type="PROSITE" id="PS51785">
    <property type="entry name" value="EXOI_C"/>
    <property type="match status" value="1"/>
</dbReference>
<dbReference type="InterPro" id="IPR058561">
    <property type="entry name" value="Exonuc_1_C"/>
</dbReference>
<keyword evidence="6" id="KW-0479">Metal-binding</keyword>
<reference evidence="18" key="1">
    <citation type="journal article" date="2019" name="Int. J. Syst. Evol. Microbiol.">
        <title>The Global Catalogue of Microorganisms (GCM) 10K type strain sequencing project: providing services to taxonomists for standard genome sequencing and annotation.</title>
        <authorList>
            <consortium name="The Broad Institute Genomics Platform"/>
            <consortium name="The Broad Institute Genome Sequencing Center for Infectious Disease"/>
            <person name="Wu L."/>
            <person name="Ma J."/>
        </authorList>
    </citation>
    <scope>NUCLEOTIDE SEQUENCE [LARGE SCALE GENOMIC DNA]</scope>
    <source>
        <strain evidence="18">CGMCC 1.10131</strain>
    </source>
</reference>
<evidence type="ECO:0000313" key="18">
    <source>
        <dbReference type="Proteomes" id="UP000651977"/>
    </source>
</evidence>
<evidence type="ECO:0000259" key="16">
    <source>
        <dbReference type="PROSITE" id="PS51785"/>
    </source>
</evidence>
<keyword evidence="12 14" id="KW-0234">DNA repair</keyword>
<organism evidence="17 18">
    <name type="scientific">Agarivorans gilvus</name>
    <dbReference type="NCBI Taxonomy" id="680279"/>
    <lineage>
        <taxon>Bacteria</taxon>
        <taxon>Pseudomonadati</taxon>
        <taxon>Pseudomonadota</taxon>
        <taxon>Gammaproteobacteria</taxon>
        <taxon>Alteromonadales</taxon>
        <taxon>Alteromonadaceae</taxon>
        <taxon>Agarivorans</taxon>
    </lineage>
</organism>
<dbReference type="InterPro" id="IPR038649">
    <property type="entry name" value="EXOI_SH3_sf"/>
</dbReference>
<evidence type="ECO:0000256" key="9">
    <source>
        <dbReference type="ARBA" id="ARBA00022839"/>
    </source>
</evidence>
<gene>
    <name evidence="17" type="ORF">GCM10007414_04310</name>
</gene>
<feature type="domain" description="ExoI C-terminal" evidence="16">
    <location>
        <begin position="356"/>
        <end position="470"/>
    </location>
</feature>
<dbReference type="SMART" id="SM00479">
    <property type="entry name" value="EXOIII"/>
    <property type="match status" value="1"/>
</dbReference>
<dbReference type="EMBL" id="BMDY01000002">
    <property type="protein sequence ID" value="GGA94692.1"/>
    <property type="molecule type" value="Genomic_DNA"/>
</dbReference>
<evidence type="ECO:0000256" key="14">
    <source>
        <dbReference type="PIRNR" id="PIRNR000977"/>
    </source>
</evidence>
<dbReference type="Gene3D" id="3.30.420.10">
    <property type="entry name" value="Ribonuclease H-like superfamily/Ribonuclease H"/>
    <property type="match status" value="1"/>
</dbReference>
<evidence type="ECO:0000256" key="8">
    <source>
        <dbReference type="ARBA" id="ARBA00022801"/>
    </source>
</evidence>
<dbReference type="RefSeq" id="WP_055731458.1">
    <property type="nucleotide sequence ID" value="NZ_BMDY01000002.1"/>
</dbReference>
<keyword evidence="11" id="KW-0238">DNA-binding</keyword>
<dbReference type="InterPro" id="IPR013620">
    <property type="entry name" value="Exonuc_1_SH3"/>
</dbReference>
<dbReference type="EC" id="3.1.11.1" evidence="3 14"/>
<feature type="domain" description="ExoI SH3-like" evidence="15">
    <location>
        <begin position="197"/>
        <end position="352"/>
    </location>
</feature>
<dbReference type="Pfam" id="PF26016">
    <property type="entry name" value="ExoI_C"/>
    <property type="match status" value="1"/>
</dbReference>
<sequence length="470" mass="53760">MNDNTFLFHDYETFGVHPAKDRPCQFAAIRTDWDLNPIGKPIELFCQPPNDYVPHPQACLVTGITPQMAMQKGVIESDFIARINQEFSQPGTCGVGYNSLRFDDEVTRYTLFRNFLDPYEREWKNGNSRWDLIDMVRACYALRPEGIEWPTNDDGLVSFRLELLSAANGLSHANAHDAVSDVYATIELAKLIKDKQPKLFNYLLNLRNKKAVAEQFDLLNNKPLVHISGMFGAAQGCASWILPLCWHPVNKNAMVVVDLNKDAQVLLELNAEQIHQRLYTAHSELASDEKPVPVKLVHTNKCPVLAPASTLSPERAEQLGLDRAQCRQSLNLLVQNKAELSQKLLQVFSIEREFEQDDDPACALYRGFIGHADKQQMEMLRASDPALISKQQFQFEDPRLNRLILPYKARNYPEYLTEAELQQWQAHRQTSLSQQIAQVFPELEALMNQHQNDTHKVNLLKNVYNYIENL</sequence>
<keyword evidence="7 14" id="KW-0227">DNA damage</keyword>
<accession>A0ABQ1HX71</accession>
<keyword evidence="10" id="KW-0460">Magnesium</keyword>
<evidence type="ECO:0000313" key="17">
    <source>
        <dbReference type="EMBL" id="GGA94692.1"/>
    </source>
</evidence>
<evidence type="ECO:0000256" key="7">
    <source>
        <dbReference type="ARBA" id="ARBA00022763"/>
    </source>
</evidence>
<evidence type="ECO:0000256" key="5">
    <source>
        <dbReference type="ARBA" id="ARBA00022722"/>
    </source>
</evidence>
<dbReference type="CDD" id="cd06138">
    <property type="entry name" value="ExoI_N"/>
    <property type="match status" value="1"/>
</dbReference>
<name>A0ABQ1HX71_9ALTE</name>
<dbReference type="Gene3D" id="1.20.1280.70">
    <property type="entry name" value="Exonuclease ExoI, domain 3"/>
    <property type="match status" value="1"/>
</dbReference>
<evidence type="ECO:0000256" key="13">
    <source>
        <dbReference type="ARBA" id="ARBA00046792"/>
    </source>
</evidence>
<keyword evidence="9 14" id="KW-0269">Exonuclease</keyword>
<dbReference type="InterPro" id="IPR013520">
    <property type="entry name" value="Ribonucl_H"/>
</dbReference>
<evidence type="ECO:0000256" key="4">
    <source>
        <dbReference type="ARBA" id="ARBA00019900"/>
    </source>
</evidence>
<evidence type="ECO:0000256" key="6">
    <source>
        <dbReference type="ARBA" id="ARBA00022723"/>
    </source>
</evidence>
<comment type="cofactor">
    <cofactor evidence="2">
        <name>Mg(2+)</name>
        <dbReference type="ChEBI" id="CHEBI:18420"/>
    </cofactor>
</comment>
<evidence type="ECO:0000256" key="1">
    <source>
        <dbReference type="ARBA" id="ARBA00000563"/>
    </source>
</evidence>
<comment type="subunit">
    <text evidence="13">Monomer. Interacts with ssb (via C-terminus); this interaction stimulates the exonuclease activity by recruiting the enzyme to its substrate.</text>
</comment>